<evidence type="ECO:0000256" key="8">
    <source>
        <dbReference type="ARBA" id="ARBA00022990"/>
    </source>
</evidence>
<name>A0A5C3DWE8_9BASI</name>
<dbReference type="FunFam" id="3.40.630.30:FF:000156">
    <property type="entry name" value="Histone acetyltransferase"/>
    <property type="match status" value="1"/>
</dbReference>
<keyword evidence="6" id="KW-0863">Zinc-finger</keyword>
<feature type="compositionally biased region" description="Low complexity" evidence="14">
    <location>
        <begin position="212"/>
        <end position="225"/>
    </location>
</feature>
<keyword evidence="17" id="KW-1185">Reference proteome</keyword>
<gene>
    <name evidence="16" type="ORF">UTRI_01160_B</name>
</gene>
<evidence type="ECO:0000256" key="7">
    <source>
        <dbReference type="ARBA" id="ARBA00022833"/>
    </source>
</evidence>
<reference evidence="16 17" key="1">
    <citation type="submission" date="2018-03" db="EMBL/GenBank/DDBJ databases">
        <authorList>
            <person name="Guldener U."/>
        </authorList>
    </citation>
    <scope>NUCLEOTIDE SEQUENCE [LARGE SCALE GENOMIC DNA]</scope>
    <source>
        <strain evidence="16 17">NBRC100155</strain>
    </source>
</reference>
<keyword evidence="4 16" id="KW-0808">Transferase</keyword>
<dbReference type="PANTHER" id="PTHR10615">
    <property type="entry name" value="HISTONE ACETYLTRANSFERASE"/>
    <property type="match status" value="1"/>
</dbReference>
<feature type="domain" description="MYST-type HAT" evidence="15">
    <location>
        <begin position="178"/>
        <end position="525"/>
    </location>
</feature>
<evidence type="ECO:0000256" key="11">
    <source>
        <dbReference type="ARBA" id="ARBA00023242"/>
    </source>
</evidence>
<keyword evidence="9" id="KW-0805">Transcription regulation</keyword>
<dbReference type="OrthoDB" id="787137at2759"/>
<keyword evidence="11" id="KW-0539">Nucleus</keyword>
<feature type="region of interest" description="Disordered" evidence="14">
    <location>
        <begin position="491"/>
        <end position="513"/>
    </location>
</feature>
<feature type="region of interest" description="Disordered" evidence="14">
    <location>
        <begin position="89"/>
        <end position="177"/>
    </location>
</feature>
<dbReference type="GO" id="GO:0046972">
    <property type="term" value="F:histone H4K16 acetyltransferase activity"/>
    <property type="evidence" value="ECO:0007669"/>
    <property type="project" value="TreeGrafter"/>
</dbReference>
<keyword evidence="10" id="KW-0804">Transcription</keyword>
<dbReference type="Gene3D" id="3.40.630.30">
    <property type="match status" value="1"/>
</dbReference>
<evidence type="ECO:0000256" key="5">
    <source>
        <dbReference type="ARBA" id="ARBA00022723"/>
    </source>
</evidence>
<organism evidence="16 17">
    <name type="scientific">Ustilago trichophora</name>
    <dbReference type="NCBI Taxonomy" id="86804"/>
    <lineage>
        <taxon>Eukaryota</taxon>
        <taxon>Fungi</taxon>
        <taxon>Dikarya</taxon>
        <taxon>Basidiomycota</taxon>
        <taxon>Ustilaginomycotina</taxon>
        <taxon>Ustilaginomycetes</taxon>
        <taxon>Ustilaginales</taxon>
        <taxon>Ustilaginaceae</taxon>
        <taxon>Ustilago</taxon>
    </lineage>
</organism>
<dbReference type="InterPro" id="IPR040706">
    <property type="entry name" value="Zf-MYST"/>
</dbReference>
<feature type="active site" description="Proton donor/acceptor" evidence="13">
    <location>
        <position position="453"/>
    </location>
</feature>
<feature type="compositionally biased region" description="Polar residues" evidence="14">
    <location>
        <begin position="103"/>
        <end position="122"/>
    </location>
</feature>
<evidence type="ECO:0000256" key="13">
    <source>
        <dbReference type="PIRSR" id="PIRSR602717-51"/>
    </source>
</evidence>
<dbReference type="InterPro" id="IPR050603">
    <property type="entry name" value="MYST_HAT"/>
</dbReference>
<evidence type="ECO:0000256" key="1">
    <source>
        <dbReference type="ARBA" id="ARBA00004123"/>
    </source>
</evidence>
<feature type="compositionally biased region" description="Polar residues" evidence="14">
    <location>
        <begin position="582"/>
        <end position="591"/>
    </location>
</feature>
<dbReference type="Gene3D" id="1.10.10.10">
    <property type="entry name" value="Winged helix-like DNA-binding domain superfamily/Winged helix DNA-binding domain"/>
    <property type="match status" value="1"/>
</dbReference>
<dbReference type="Pfam" id="PF01853">
    <property type="entry name" value="MOZ_SAS"/>
    <property type="match status" value="1"/>
</dbReference>
<protein>
    <recommendedName>
        <fullName evidence="3">histone acetyltransferase</fullName>
        <ecNumber evidence="3">2.3.1.48</ecNumber>
    </recommendedName>
</protein>
<feature type="region of interest" description="Disordered" evidence="14">
    <location>
        <begin position="208"/>
        <end position="298"/>
    </location>
</feature>
<dbReference type="InterPro" id="IPR002717">
    <property type="entry name" value="HAT_MYST-type"/>
</dbReference>
<keyword evidence="8" id="KW-0007">Acetylation</keyword>
<evidence type="ECO:0000256" key="10">
    <source>
        <dbReference type="ARBA" id="ARBA00023163"/>
    </source>
</evidence>
<feature type="compositionally biased region" description="Low complexity" evidence="14">
    <location>
        <begin position="273"/>
        <end position="293"/>
    </location>
</feature>
<dbReference type="Proteomes" id="UP000324022">
    <property type="component" value="Unassembled WGS sequence"/>
</dbReference>
<keyword evidence="5" id="KW-0479">Metal-binding</keyword>
<evidence type="ECO:0000256" key="9">
    <source>
        <dbReference type="ARBA" id="ARBA00023015"/>
    </source>
</evidence>
<evidence type="ECO:0000259" key="15">
    <source>
        <dbReference type="PROSITE" id="PS51726"/>
    </source>
</evidence>
<comment type="similarity">
    <text evidence="2">Belongs to the MYST (SAS/MOZ) family.</text>
</comment>
<dbReference type="EC" id="2.3.1.48" evidence="3"/>
<dbReference type="SUPFAM" id="SSF55729">
    <property type="entry name" value="Acyl-CoA N-acyltransferases (Nat)"/>
    <property type="match status" value="1"/>
</dbReference>
<dbReference type="Pfam" id="PF11717">
    <property type="entry name" value="Tudor-knot"/>
    <property type="match status" value="1"/>
</dbReference>
<dbReference type="AlphaFoldDB" id="A0A5C3DWE8"/>
<comment type="subcellular location">
    <subcellularLocation>
        <location evidence="1">Nucleus</location>
    </subcellularLocation>
</comment>
<keyword evidence="12" id="KW-0012">Acyltransferase</keyword>
<dbReference type="Gene3D" id="3.30.60.60">
    <property type="entry name" value="N-acetyl transferase-like"/>
    <property type="match status" value="1"/>
</dbReference>
<dbReference type="PROSITE" id="PS51726">
    <property type="entry name" value="MYST_HAT"/>
    <property type="match status" value="1"/>
</dbReference>
<dbReference type="GO" id="GO:0005634">
    <property type="term" value="C:nucleus"/>
    <property type="evidence" value="ECO:0007669"/>
    <property type="project" value="UniProtKB-SubCell"/>
</dbReference>
<evidence type="ECO:0000256" key="2">
    <source>
        <dbReference type="ARBA" id="ARBA00010107"/>
    </source>
</evidence>
<evidence type="ECO:0000313" key="16">
    <source>
        <dbReference type="EMBL" id="SPO21677.1"/>
    </source>
</evidence>
<proteinExistence type="inferred from homology"/>
<dbReference type="EMBL" id="OOIN01000003">
    <property type="protein sequence ID" value="SPO21677.1"/>
    <property type="molecule type" value="Genomic_DNA"/>
</dbReference>
<evidence type="ECO:0000256" key="12">
    <source>
        <dbReference type="ARBA" id="ARBA00023315"/>
    </source>
</evidence>
<dbReference type="Pfam" id="PF17772">
    <property type="entry name" value="zf-MYST"/>
    <property type="match status" value="1"/>
</dbReference>
<dbReference type="InterPro" id="IPR025995">
    <property type="entry name" value="Tudor-knot"/>
</dbReference>
<feature type="compositionally biased region" description="Basic and acidic residues" evidence="14">
    <location>
        <begin position="124"/>
        <end position="138"/>
    </location>
</feature>
<dbReference type="GO" id="GO:0006355">
    <property type="term" value="P:regulation of DNA-templated transcription"/>
    <property type="evidence" value="ECO:0007669"/>
    <property type="project" value="InterPro"/>
</dbReference>
<feature type="compositionally biased region" description="Polar residues" evidence="14">
    <location>
        <begin position="141"/>
        <end position="153"/>
    </location>
</feature>
<dbReference type="GO" id="GO:0035267">
    <property type="term" value="C:NuA4 histone acetyltransferase complex"/>
    <property type="evidence" value="ECO:0007669"/>
    <property type="project" value="TreeGrafter"/>
</dbReference>
<evidence type="ECO:0000256" key="3">
    <source>
        <dbReference type="ARBA" id="ARBA00013184"/>
    </source>
</evidence>
<accession>A0A5C3DWE8</accession>
<feature type="region of interest" description="Disordered" evidence="14">
    <location>
        <begin position="557"/>
        <end position="624"/>
    </location>
</feature>
<dbReference type="InterPro" id="IPR016181">
    <property type="entry name" value="Acyl_CoA_acyltransferase"/>
</dbReference>
<dbReference type="GO" id="GO:0008270">
    <property type="term" value="F:zinc ion binding"/>
    <property type="evidence" value="ECO:0007669"/>
    <property type="project" value="UniProtKB-KW"/>
</dbReference>
<evidence type="ECO:0000313" key="17">
    <source>
        <dbReference type="Proteomes" id="UP000324022"/>
    </source>
</evidence>
<evidence type="ECO:0000256" key="6">
    <source>
        <dbReference type="ARBA" id="ARBA00022771"/>
    </source>
</evidence>
<dbReference type="InterPro" id="IPR036388">
    <property type="entry name" value="WH-like_DNA-bd_sf"/>
</dbReference>
<sequence length="743" mass="80178">MVSSVEHQATQPTLLPVGAVCELVDAHTGISYTATVLSRRWGSSSNPPPGSADTDNVQYYIHRHDQDKRMDGWVDHAFIQPALASISPDVRSVPTDHSAALLPQSTPVKGANGSSASPSLTPHSFEKGKRKAEHDLVHEGSNGSRTPSTSRQASPALPDRATHHRSRHNASASSSETPALRNIDRVLYGNFDIKTWYYSPYPLDHDDDGPDTSAASTSASASLATNKRHQSPSSLRVGAASSATTKRVPRRDGANSLGGALSASVRDAPAIKSRTSSSADSPSRQSPSSHAASNNVRSKKDIANPTKMLWVCDGCFKYMKSYNGFAAHRKFCRYTHPPGRKVYQRGAHIIWEVDGATEKLYCQNLSLFGKLFIDHKTIYFDVEPFLFYVLTDAANASFDHPLGFFSKEKISYDDYNLACIVTFPPFQRKSFGTLMIEFSYYLSAGQGMLGTPERPLSDLGFKGYLSFWTAVLLRALIECFDGPLKKTAAVRHRRSSSAVKPDAMTDGAESDSKAKAEDALRRWQILAQRCKLLNIPLDSISHQPGFAELQQLAAEADNSESLNNSTPTGHKRKLRLKGWAGSTPSRIPRQQNGTNAAAEGEGGAARRSSRVAANGSADDAAASNKGTVHPALDISALQENAACTMAVTVESLSKLTHLRADDIKLALSEAGLADAASTPYLPVTDDAVIQHRGATDGGVDKISGKSTKPDPALALLLTRDAIRQAITRFNVRPAVLDPSFALI</sequence>
<dbReference type="InterPro" id="IPR016197">
    <property type="entry name" value="Chromo-like_dom_sf"/>
</dbReference>
<evidence type="ECO:0000256" key="4">
    <source>
        <dbReference type="ARBA" id="ARBA00022679"/>
    </source>
</evidence>
<dbReference type="SUPFAM" id="SSF54160">
    <property type="entry name" value="Chromo domain-like"/>
    <property type="match status" value="1"/>
</dbReference>
<keyword evidence="7" id="KW-0862">Zinc</keyword>
<feature type="compositionally biased region" description="Polar residues" evidence="14">
    <location>
        <begin position="559"/>
        <end position="568"/>
    </location>
</feature>
<feature type="compositionally biased region" description="Low complexity" evidence="14">
    <location>
        <begin position="610"/>
        <end position="624"/>
    </location>
</feature>
<evidence type="ECO:0000256" key="14">
    <source>
        <dbReference type="SAM" id="MobiDB-lite"/>
    </source>
</evidence>
<dbReference type="Gene3D" id="2.30.30.140">
    <property type="match status" value="1"/>
</dbReference>
<dbReference type="PANTHER" id="PTHR10615:SF219">
    <property type="entry name" value="HISTONE ACETYLTRANSFERASE KAT5"/>
    <property type="match status" value="1"/>
</dbReference>